<dbReference type="InterPro" id="IPR005171">
    <property type="entry name" value="Cyt_c_oxidase_su4_prok"/>
</dbReference>
<evidence type="ECO:0000256" key="1">
    <source>
        <dbReference type="ARBA" id="ARBA00004651"/>
    </source>
</evidence>
<gene>
    <name evidence="7" type="ORF">JY500_18440</name>
</gene>
<evidence type="ECO:0000256" key="5">
    <source>
        <dbReference type="ARBA" id="ARBA00023136"/>
    </source>
</evidence>
<evidence type="ECO:0000256" key="6">
    <source>
        <dbReference type="SAM" id="Phobius"/>
    </source>
</evidence>
<dbReference type="EMBL" id="CP071060">
    <property type="protein sequence ID" value="QSI76415.1"/>
    <property type="molecule type" value="Genomic_DNA"/>
</dbReference>
<proteinExistence type="predicted"/>
<dbReference type="Pfam" id="PF03626">
    <property type="entry name" value="COX4_pro"/>
    <property type="match status" value="1"/>
</dbReference>
<keyword evidence="8" id="KW-1185">Reference proteome</keyword>
<evidence type="ECO:0000313" key="8">
    <source>
        <dbReference type="Proteomes" id="UP000663570"/>
    </source>
</evidence>
<feature type="transmembrane region" description="Helical" evidence="6">
    <location>
        <begin position="82"/>
        <end position="101"/>
    </location>
</feature>
<evidence type="ECO:0000256" key="2">
    <source>
        <dbReference type="ARBA" id="ARBA00022475"/>
    </source>
</evidence>
<comment type="subcellular location">
    <subcellularLocation>
        <location evidence="1">Cell membrane</location>
        <topology evidence="1">Multi-pass membrane protein</topology>
    </subcellularLocation>
</comment>
<evidence type="ECO:0000256" key="3">
    <source>
        <dbReference type="ARBA" id="ARBA00022692"/>
    </source>
</evidence>
<evidence type="ECO:0000256" key="4">
    <source>
        <dbReference type="ARBA" id="ARBA00022989"/>
    </source>
</evidence>
<accession>A0ABX7M3T5</accession>
<feature type="transmembrane region" description="Helical" evidence="6">
    <location>
        <begin position="43"/>
        <end position="61"/>
    </location>
</feature>
<keyword evidence="2" id="KW-1003">Cell membrane</keyword>
<organism evidence="7 8">
    <name type="scientific">Niveibacterium microcysteis</name>
    <dbReference type="NCBI Taxonomy" id="2811415"/>
    <lineage>
        <taxon>Bacteria</taxon>
        <taxon>Pseudomonadati</taxon>
        <taxon>Pseudomonadota</taxon>
        <taxon>Betaproteobacteria</taxon>
        <taxon>Rhodocyclales</taxon>
        <taxon>Rhodocyclaceae</taxon>
        <taxon>Niveibacterium</taxon>
    </lineage>
</organism>
<reference evidence="7 8" key="1">
    <citation type="submission" date="2021-02" db="EMBL/GenBank/DDBJ databases">
        <title>Niveibacterium changnyeongensis HC41.</title>
        <authorList>
            <person name="Kang M."/>
        </authorList>
    </citation>
    <scope>NUCLEOTIDE SEQUENCE [LARGE SCALE GENOMIC DNA]</scope>
    <source>
        <strain evidence="7 8">HC41</strain>
    </source>
</reference>
<keyword evidence="3 6" id="KW-0812">Transmembrane</keyword>
<dbReference type="RefSeq" id="WP_206254102.1">
    <property type="nucleotide sequence ID" value="NZ_CP071060.1"/>
</dbReference>
<protein>
    <submittedName>
        <fullName evidence="7">Cytochrome C oxidase subunit IV family protein</fullName>
    </submittedName>
</protein>
<sequence length="105" mass="11437">MKAPSIHREDIAFALLLLATLVTYALGEWDGKYREVCRSGHVMIVSAQGAVAVVLALVTLIKGTLVAREFMVLRHVSLRWQAAVLGWLLLVIALIAVGWRASLSA</sequence>
<keyword evidence="4 6" id="KW-1133">Transmembrane helix</keyword>
<keyword evidence="5 6" id="KW-0472">Membrane</keyword>
<evidence type="ECO:0000313" key="7">
    <source>
        <dbReference type="EMBL" id="QSI76415.1"/>
    </source>
</evidence>
<name>A0ABX7M3T5_9RHOO</name>
<dbReference type="Proteomes" id="UP000663570">
    <property type="component" value="Chromosome"/>
</dbReference>